<feature type="compositionally biased region" description="Polar residues" evidence="6">
    <location>
        <begin position="258"/>
        <end position="272"/>
    </location>
</feature>
<dbReference type="Proteomes" id="UP000054771">
    <property type="component" value="Unassembled WGS sequence"/>
</dbReference>
<dbReference type="GO" id="GO:0005634">
    <property type="term" value="C:nucleus"/>
    <property type="evidence" value="ECO:0007669"/>
    <property type="project" value="TreeGrafter"/>
</dbReference>
<keyword evidence="3" id="KW-0547">Nucleotide-binding</keyword>
<dbReference type="GO" id="GO:0004674">
    <property type="term" value="F:protein serine/threonine kinase activity"/>
    <property type="evidence" value="ECO:0007669"/>
    <property type="project" value="UniProtKB-KW"/>
</dbReference>
<feature type="region of interest" description="Disordered" evidence="6">
    <location>
        <begin position="249"/>
        <end position="272"/>
    </location>
</feature>
<dbReference type="InterPro" id="IPR000719">
    <property type="entry name" value="Prot_kinase_dom"/>
</dbReference>
<accession>A0A0U5G9P6</accession>
<evidence type="ECO:0000313" key="9">
    <source>
        <dbReference type="Proteomes" id="UP000054771"/>
    </source>
</evidence>
<sequence>MVSDGKDMILTARPHDAAYVRTISKQLLLGLDLLHRQASLTAVDLQPANIMISTAHRDILLEPPEFSLVTWLDEMTMDDSAPKYLIPSQRRRGQLDEADCSELMVKLGDLGGAVQNQESNDKPVTPTALRAPELIHRNSWNSSIDIWALGYLIFELATNEPLFPLGTFGLSKEQVDDEHLDLISRLLDGDDHINKTLIRHLADRLPVNFGATNIKCFASFLWSMLQQHPQKRESAAELLYHPFLTEHVSEKGKHDGGTESSGQQSRSQMLLL</sequence>
<evidence type="ECO:0000256" key="3">
    <source>
        <dbReference type="ARBA" id="ARBA00022741"/>
    </source>
</evidence>
<dbReference type="InterPro" id="IPR051175">
    <property type="entry name" value="CLK_kinases"/>
</dbReference>
<dbReference type="InterPro" id="IPR011009">
    <property type="entry name" value="Kinase-like_dom_sf"/>
</dbReference>
<dbReference type="OrthoDB" id="5979581at2759"/>
<proteinExistence type="predicted"/>
<dbReference type="Gene3D" id="1.10.510.10">
    <property type="entry name" value="Transferase(Phosphotransferase) domain 1"/>
    <property type="match status" value="1"/>
</dbReference>
<keyword evidence="5" id="KW-0067">ATP-binding</keyword>
<evidence type="ECO:0000259" key="7">
    <source>
        <dbReference type="PROSITE" id="PS50011"/>
    </source>
</evidence>
<dbReference type="STRING" id="454130.A0A0U5G9P6"/>
<dbReference type="PANTHER" id="PTHR45646">
    <property type="entry name" value="SERINE/THREONINE-PROTEIN KINASE DOA-RELATED"/>
    <property type="match status" value="1"/>
</dbReference>
<dbReference type="GO" id="GO:0005524">
    <property type="term" value="F:ATP binding"/>
    <property type="evidence" value="ECO:0007669"/>
    <property type="project" value="UniProtKB-KW"/>
</dbReference>
<keyword evidence="1" id="KW-0723">Serine/threonine-protein kinase</keyword>
<dbReference type="OMA" id="KLAYGQY"/>
<dbReference type="PROSITE" id="PS50011">
    <property type="entry name" value="PROTEIN_KINASE_DOM"/>
    <property type="match status" value="1"/>
</dbReference>
<protein>
    <recommendedName>
        <fullName evidence="7">Protein kinase domain-containing protein</fullName>
    </recommendedName>
</protein>
<feature type="domain" description="Protein kinase" evidence="7">
    <location>
        <begin position="1"/>
        <end position="244"/>
    </location>
</feature>
<reference evidence="9" key="1">
    <citation type="journal article" date="2016" name="Genome Announc.">
        <title>Draft genome sequences of fungus Aspergillus calidoustus.</title>
        <authorList>
            <person name="Horn F."/>
            <person name="Linde J."/>
            <person name="Mattern D.J."/>
            <person name="Walther G."/>
            <person name="Guthke R."/>
            <person name="Scherlach K."/>
            <person name="Martin K."/>
            <person name="Brakhage A.A."/>
            <person name="Petzke L."/>
            <person name="Valiante V."/>
        </authorList>
    </citation>
    <scope>NUCLEOTIDE SEQUENCE [LARGE SCALE GENOMIC DNA]</scope>
    <source>
        <strain evidence="9">SF006504</strain>
    </source>
</reference>
<keyword evidence="2" id="KW-0808">Transferase</keyword>
<dbReference type="SUPFAM" id="SSF56112">
    <property type="entry name" value="Protein kinase-like (PK-like)"/>
    <property type="match status" value="1"/>
</dbReference>
<dbReference type="EMBL" id="CDMC01000013">
    <property type="protein sequence ID" value="CEL09010.1"/>
    <property type="molecule type" value="Genomic_DNA"/>
</dbReference>
<organism evidence="8 9">
    <name type="scientific">Aspergillus calidoustus</name>
    <dbReference type="NCBI Taxonomy" id="454130"/>
    <lineage>
        <taxon>Eukaryota</taxon>
        <taxon>Fungi</taxon>
        <taxon>Dikarya</taxon>
        <taxon>Ascomycota</taxon>
        <taxon>Pezizomycotina</taxon>
        <taxon>Eurotiomycetes</taxon>
        <taxon>Eurotiomycetidae</taxon>
        <taxon>Eurotiales</taxon>
        <taxon>Aspergillaceae</taxon>
        <taxon>Aspergillus</taxon>
        <taxon>Aspergillus subgen. Nidulantes</taxon>
    </lineage>
</organism>
<dbReference type="PANTHER" id="PTHR45646:SF11">
    <property type="entry name" value="SERINE_THREONINE-PROTEIN KINASE DOA"/>
    <property type="match status" value="1"/>
</dbReference>
<name>A0A0U5G9P6_ASPCI</name>
<dbReference type="Pfam" id="PF00069">
    <property type="entry name" value="Pkinase"/>
    <property type="match status" value="1"/>
</dbReference>
<keyword evidence="4" id="KW-0418">Kinase</keyword>
<evidence type="ECO:0000256" key="6">
    <source>
        <dbReference type="SAM" id="MobiDB-lite"/>
    </source>
</evidence>
<keyword evidence="9" id="KW-1185">Reference proteome</keyword>
<dbReference type="GO" id="GO:0043484">
    <property type="term" value="P:regulation of RNA splicing"/>
    <property type="evidence" value="ECO:0007669"/>
    <property type="project" value="TreeGrafter"/>
</dbReference>
<dbReference type="AlphaFoldDB" id="A0A0U5G9P6"/>
<evidence type="ECO:0000256" key="5">
    <source>
        <dbReference type="ARBA" id="ARBA00022840"/>
    </source>
</evidence>
<gene>
    <name evidence="8" type="ORF">ASPCAL12154</name>
</gene>
<evidence type="ECO:0000313" key="8">
    <source>
        <dbReference type="EMBL" id="CEL09010.1"/>
    </source>
</evidence>
<evidence type="ECO:0000256" key="1">
    <source>
        <dbReference type="ARBA" id="ARBA00022527"/>
    </source>
</evidence>
<dbReference type="SMART" id="SM00220">
    <property type="entry name" value="S_TKc"/>
    <property type="match status" value="1"/>
</dbReference>
<evidence type="ECO:0000256" key="2">
    <source>
        <dbReference type="ARBA" id="ARBA00022679"/>
    </source>
</evidence>
<evidence type="ECO:0000256" key="4">
    <source>
        <dbReference type="ARBA" id="ARBA00022777"/>
    </source>
</evidence>